<feature type="chain" id="PRO_5039604907" evidence="1">
    <location>
        <begin position="20"/>
        <end position="176"/>
    </location>
</feature>
<dbReference type="EMBL" id="SOFD01000024">
    <property type="protein sequence ID" value="TFB77545.1"/>
    <property type="molecule type" value="Genomic_DNA"/>
</dbReference>
<dbReference type="Proteomes" id="UP000199639">
    <property type="component" value="Unassembled WGS sequence"/>
</dbReference>
<evidence type="ECO:0000256" key="1">
    <source>
        <dbReference type="SAM" id="SignalP"/>
    </source>
</evidence>
<gene>
    <name evidence="3" type="ORF">E3O21_07620</name>
    <name evidence="2" type="ORF">SAMN05216368_101116</name>
</gene>
<dbReference type="Proteomes" id="UP000298252">
    <property type="component" value="Unassembled WGS sequence"/>
</dbReference>
<evidence type="ECO:0000313" key="4">
    <source>
        <dbReference type="Proteomes" id="UP000199639"/>
    </source>
</evidence>
<evidence type="ECO:0000313" key="3">
    <source>
        <dbReference type="EMBL" id="TFB77545.1"/>
    </source>
</evidence>
<keyword evidence="5" id="KW-1185">Reference proteome</keyword>
<dbReference type="AlphaFoldDB" id="A0A4R8V7B6"/>
<organism evidence="2 4">
    <name type="scientific">Cryobacterium flavum</name>
    <dbReference type="NCBI Taxonomy" id="1424659"/>
    <lineage>
        <taxon>Bacteria</taxon>
        <taxon>Bacillati</taxon>
        <taxon>Actinomycetota</taxon>
        <taxon>Actinomycetes</taxon>
        <taxon>Micrococcales</taxon>
        <taxon>Microbacteriaceae</taxon>
        <taxon>Cryobacterium</taxon>
    </lineage>
</organism>
<name>A0A4R8V7B6_9MICO</name>
<dbReference type="STRING" id="1424659.SAMN05216368_101116"/>
<sequence length="176" mass="18807">MRKPAVAIAAALVTLTVGAFGLVTAFGPVGASADGGGERMIVVRDQDGDVLASLPLNGDSFSVSYRNSIYQTMAEERYVVAADGKYELVEIAADQLAVIEEYYAVPDAPRRASPGDRRAYVVEPDPRHPAVFEALSIAATDLGERTIHIPGSSPYALWQLVDDAAPYLVLEIEETP</sequence>
<evidence type="ECO:0000313" key="2">
    <source>
        <dbReference type="EMBL" id="SDM48602.1"/>
    </source>
</evidence>
<reference evidence="3 5" key="2">
    <citation type="submission" date="2019-03" db="EMBL/GenBank/DDBJ databases">
        <title>Genomics of glacier-inhabiting Cryobacterium strains.</title>
        <authorList>
            <person name="Liu Q."/>
            <person name="Xin Y.-H."/>
        </authorList>
    </citation>
    <scope>NUCLEOTIDE SEQUENCE [LARGE SCALE GENOMIC DNA]</scope>
    <source>
        <strain evidence="3 5">Hh8</strain>
    </source>
</reference>
<proteinExistence type="predicted"/>
<feature type="signal peptide" evidence="1">
    <location>
        <begin position="1"/>
        <end position="19"/>
    </location>
</feature>
<dbReference type="RefSeq" id="WP_092338211.1">
    <property type="nucleotide sequence ID" value="NZ_FNIB01000001.1"/>
</dbReference>
<keyword evidence="1" id="KW-0732">Signal</keyword>
<reference evidence="2 4" key="1">
    <citation type="submission" date="2016-10" db="EMBL/GenBank/DDBJ databases">
        <authorList>
            <person name="Varghese N."/>
            <person name="Submissions S."/>
        </authorList>
    </citation>
    <scope>NUCLEOTIDE SEQUENCE [LARGE SCALE GENOMIC DNA]</scope>
    <source>
        <strain evidence="2 4">CGMCC 1.11215</strain>
    </source>
</reference>
<dbReference type="EMBL" id="FNIB01000001">
    <property type="protein sequence ID" value="SDM48602.1"/>
    <property type="molecule type" value="Genomic_DNA"/>
</dbReference>
<evidence type="ECO:0000313" key="5">
    <source>
        <dbReference type="Proteomes" id="UP000298252"/>
    </source>
</evidence>
<accession>A0A4R8V7B6</accession>
<protein>
    <submittedName>
        <fullName evidence="2">Uncharacterized protein</fullName>
    </submittedName>
</protein>